<evidence type="ECO:0000313" key="2">
    <source>
        <dbReference type="Proteomes" id="UP000078559"/>
    </source>
</evidence>
<dbReference type="AlphaFoldDB" id="A0A194VKY9"/>
<gene>
    <name evidence="1" type="ORF">VM1G_11299</name>
</gene>
<proteinExistence type="predicted"/>
<organism evidence="1 2">
    <name type="scientific">Cytospora mali</name>
    <name type="common">Apple Valsa canker fungus</name>
    <name type="synonym">Valsa mali</name>
    <dbReference type="NCBI Taxonomy" id="578113"/>
    <lineage>
        <taxon>Eukaryota</taxon>
        <taxon>Fungi</taxon>
        <taxon>Dikarya</taxon>
        <taxon>Ascomycota</taxon>
        <taxon>Pezizomycotina</taxon>
        <taxon>Sordariomycetes</taxon>
        <taxon>Sordariomycetidae</taxon>
        <taxon>Diaporthales</taxon>
        <taxon>Cytosporaceae</taxon>
        <taxon>Cytospora</taxon>
    </lineage>
</organism>
<protein>
    <submittedName>
        <fullName evidence="1">Uncharacterized protein</fullName>
    </submittedName>
</protein>
<keyword evidence="2" id="KW-1185">Reference proteome</keyword>
<name>A0A194VKY9_CYTMA</name>
<dbReference type="Proteomes" id="UP000078559">
    <property type="component" value="Chromosome 1"/>
</dbReference>
<sequence>MRIAAIADDWLAKHLFYTLKSCLKDTLLLGPREKQSKATSKDKDLRAEYLTVLLNVLPAGIGYYSGPATSKEQDKAWLFQPKARHQEASLEGKMIWRGSSGDGSIEKIRKLDIYPYDITNRPYIMSTGRALGLGKPQPRFGALLSLRSQDLGIGSGSGYHLLHDSVGR</sequence>
<accession>A0A194VKY9</accession>
<dbReference type="EMBL" id="CM003098">
    <property type="protein sequence ID" value="KUI64667.1"/>
    <property type="molecule type" value="Genomic_DNA"/>
</dbReference>
<evidence type="ECO:0000313" key="1">
    <source>
        <dbReference type="EMBL" id="KUI64667.1"/>
    </source>
</evidence>
<reference evidence="1" key="1">
    <citation type="submission" date="2014-12" db="EMBL/GenBank/DDBJ databases">
        <title>Genome Sequence of Valsa Canker Pathogens Uncovers a Specific Adaption of Colonization on Woody Bark.</title>
        <authorList>
            <person name="Yin Z."/>
            <person name="Liu H."/>
            <person name="Gao X."/>
            <person name="Li Z."/>
            <person name="Song N."/>
            <person name="Ke X."/>
            <person name="Dai Q."/>
            <person name="Wu Y."/>
            <person name="Sun Y."/>
            <person name="Xu J.-R."/>
            <person name="Kang Z.K."/>
            <person name="Wang L."/>
            <person name="Huang L."/>
        </authorList>
    </citation>
    <scope>NUCLEOTIDE SEQUENCE [LARGE SCALE GENOMIC DNA]</scope>
    <source>
        <strain evidence="1">03-8</strain>
    </source>
</reference>